<comment type="caution">
    <text evidence="2">The sequence shown here is derived from an EMBL/GenBank/DDBJ whole genome shotgun (WGS) entry which is preliminary data.</text>
</comment>
<dbReference type="EMBL" id="CAKMRJ010005523">
    <property type="protein sequence ID" value="CAH1444919.1"/>
    <property type="molecule type" value="Genomic_DNA"/>
</dbReference>
<keyword evidence="3" id="KW-1185">Reference proteome</keyword>
<feature type="region of interest" description="Disordered" evidence="1">
    <location>
        <begin position="1"/>
        <end position="22"/>
    </location>
</feature>
<organism evidence="2 3">
    <name type="scientific">Lactuca virosa</name>
    <dbReference type="NCBI Taxonomy" id="75947"/>
    <lineage>
        <taxon>Eukaryota</taxon>
        <taxon>Viridiplantae</taxon>
        <taxon>Streptophyta</taxon>
        <taxon>Embryophyta</taxon>
        <taxon>Tracheophyta</taxon>
        <taxon>Spermatophyta</taxon>
        <taxon>Magnoliopsida</taxon>
        <taxon>eudicotyledons</taxon>
        <taxon>Gunneridae</taxon>
        <taxon>Pentapetalae</taxon>
        <taxon>asterids</taxon>
        <taxon>campanulids</taxon>
        <taxon>Asterales</taxon>
        <taxon>Asteraceae</taxon>
        <taxon>Cichorioideae</taxon>
        <taxon>Cichorieae</taxon>
        <taxon>Lactucinae</taxon>
        <taxon>Lactuca</taxon>
    </lineage>
</organism>
<proteinExistence type="predicted"/>
<evidence type="ECO:0000313" key="2">
    <source>
        <dbReference type="EMBL" id="CAH1444919.1"/>
    </source>
</evidence>
<accession>A0AAU9P437</accession>
<reference evidence="2 3" key="1">
    <citation type="submission" date="2022-01" db="EMBL/GenBank/DDBJ databases">
        <authorList>
            <person name="Xiong W."/>
            <person name="Schranz E."/>
        </authorList>
    </citation>
    <scope>NUCLEOTIDE SEQUENCE [LARGE SCALE GENOMIC DNA]</scope>
</reference>
<dbReference type="Proteomes" id="UP001157418">
    <property type="component" value="Unassembled WGS sequence"/>
</dbReference>
<evidence type="ECO:0000313" key="3">
    <source>
        <dbReference type="Proteomes" id="UP001157418"/>
    </source>
</evidence>
<dbReference type="AlphaFoldDB" id="A0AAU9P437"/>
<evidence type="ECO:0000256" key="1">
    <source>
        <dbReference type="SAM" id="MobiDB-lite"/>
    </source>
</evidence>
<protein>
    <submittedName>
        <fullName evidence="2">Uncharacterized protein</fullName>
    </submittedName>
</protein>
<sequence length="135" mass="15952">MPRDNLEPDTYDPIPDASIPDGVAPVQQEHAMHPHHEMYMQEFQCLHTNYQRLHRDYSDLYDSACEMNTEMVELREDLYSFRESQQTHNKHVDTLCNDPNSNPSSRLAFVSRILIFLSEFVSFMIKFNKENNINK</sequence>
<gene>
    <name evidence="2" type="ORF">LVIROSA_LOCUS30719</name>
</gene>
<name>A0AAU9P437_9ASTR</name>